<sequence length="84" mass="10109">MSKKIKSSDNFPWDNQIGNDNYQKEPWILNKGKEYVTIKKNYDNKGFFYVQKNEEKLLSLNPLQIKSTYNQLIEFGYKLRKIKI</sequence>
<gene>
    <name evidence="1" type="ordered locus">P9515_07651</name>
</gene>
<organism evidence="1 2">
    <name type="scientific">Prochlorococcus marinus (strain MIT 9515)</name>
    <dbReference type="NCBI Taxonomy" id="167542"/>
    <lineage>
        <taxon>Bacteria</taxon>
        <taxon>Bacillati</taxon>
        <taxon>Cyanobacteriota</taxon>
        <taxon>Cyanophyceae</taxon>
        <taxon>Synechococcales</taxon>
        <taxon>Prochlorococcaceae</taxon>
        <taxon>Prochlorococcus</taxon>
    </lineage>
</organism>
<reference evidence="1 2" key="1">
    <citation type="journal article" date="2007" name="PLoS Genet.">
        <title>Patterns and implications of gene gain and loss in the evolution of Prochlorococcus.</title>
        <authorList>
            <person name="Kettler G.C."/>
            <person name="Martiny A.C."/>
            <person name="Huang K."/>
            <person name="Zucker J."/>
            <person name="Coleman M.L."/>
            <person name="Rodrigue S."/>
            <person name="Chen F."/>
            <person name="Lapidus A."/>
            <person name="Ferriera S."/>
            <person name="Johnson J."/>
            <person name="Steglich C."/>
            <person name="Church G.M."/>
            <person name="Richardson P."/>
            <person name="Chisholm S.W."/>
        </authorList>
    </citation>
    <scope>NUCLEOTIDE SEQUENCE [LARGE SCALE GENOMIC DNA]</scope>
    <source>
        <strain evidence="1 2">MIT 9515</strain>
    </source>
</reference>
<dbReference type="KEGG" id="pmc:P9515_07651"/>
<evidence type="ECO:0000313" key="2">
    <source>
        <dbReference type="Proteomes" id="UP000001589"/>
    </source>
</evidence>
<protein>
    <submittedName>
        <fullName evidence="1">Possible Cytochrome oxidase c subunit VIb</fullName>
    </submittedName>
</protein>
<dbReference type="RefSeq" id="WP_011820079.1">
    <property type="nucleotide sequence ID" value="NC_008817.1"/>
</dbReference>
<accession>A2BW13</accession>
<dbReference type="AlphaFoldDB" id="A2BW13"/>
<name>A2BW13_PROM5</name>
<dbReference type="GeneID" id="60200564"/>
<evidence type="ECO:0000313" key="1">
    <source>
        <dbReference type="EMBL" id="ABM71974.1"/>
    </source>
</evidence>
<dbReference type="HOGENOM" id="CLU_192981_0_0_3"/>
<proteinExistence type="predicted"/>
<dbReference type="OrthoDB" id="541558at2"/>
<dbReference type="Proteomes" id="UP000001589">
    <property type="component" value="Chromosome"/>
</dbReference>
<dbReference type="EMBL" id="CP000552">
    <property type="protein sequence ID" value="ABM71974.1"/>
    <property type="molecule type" value="Genomic_DNA"/>
</dbReference>